<feature type="domain" description="ABC transmembrane type-1" evidence="11">
    <location>
        <begin position="708"/>
        <end position="987"/>
    </location>
</feature>
<dbReference type="CDD" id="cd03250">
    <property type="entry name" value="ABCC_MRP_domain1"/>
    <property type="match status" value="1"/>
</dbReference>
<proteinExistence type="predicted"/>
<evidence type="ECO:0000256" key="2">
    <source>
        <dbReference type="ARBA" id="ARBA00022448"/>
    </source>
</evidence>
<dbReference type="GO" id="GO:0000329">
    <property type="term" value="C:fungal-type vacuole membrane"/>
    <property type="evidence" value="ECO:0007669"/>
    <property type="project" value="UniProtKB-ARBA"/>
</dbReference>
<evidence type="ECO:0008006" key="14">
    <source>
        <dbReference type="Google" id="ProtNLM"/>
    </source>
</evidence>
<keyword evidence="7 9" id="KW-1133">Transmembrane helix</keyword>
<dbReference type="SUPFAM" id="SSF90123">
    <property type="entry name" value="ABC transporter transmembrane region"/>
    <property type="match status" value="2"/>
</dbReference>
<evidence type="ECO:0000259" key="11">
    <source>
        <dbReference type="PROSITE" id="PS50929"/>
    </source>
</evidence>
<evidence type="ECO:0000313" key="12">
    <source>
        <dbReference type="EMBL" id="KAJ3174512.1"/>
    </source>
</evidence>
<feature type="transmembrane region" description="Helical" evidence="9">
    <location>
        <begin position="842"/>
        <end position="860"/>
    </location>
</feature>
<feature type="transmembrane region" description="Helical" evidence="9">
    <location>
        <begin position="324"/>
        <end position="349"/>
    </location>
</feature>
<dbReference type="InterPro" id="IPR017871">
    <property type="entry name" value="ABC_transporter-like_CS"/>
</dbReference>
<dbReference type="SUPFAM" id="SSF52540">
    <property type="entry name" value="P-loop containing nucleoside triphosphate hydrolases"/>
    <property type="match status" value="2"/>
</dbReference>
<protein>
    <recommendedName>
        <fullName evidence="14">P-loop containing nucleoside triphosphate hydrolase protein</fullName>
    </recommendedName>
</protein>
<dbReference type="GO" id="GO:0005524">
    <property type="term" value="F:ATP binding"/>
    <property type="evidence" value="ECO:0007669"/>
    <property type="project" value="UniProtKB-KW"/>
</dbReference>
<feature type="transmembrane region" description="Helical" evidence="9">
    <location>
        <begin position="818"/>
        <end position="836"/>
    </location>
</feature>
<dbReference type="InterPro" id="IPR011527">
    <property type="entry name" value="ABC1_TM_dom"/>
</dbReference>
<name>A0AAD5TJW4_9FUNG</name>
<dbReference type="Pfam" id="PF00005">
    <property type="entry name" value="ABC_tran"/>
    <property type="match status" value="2"/>
</dbReference>
<evidence type="ECO:0000256" key="7">
    <source>
        <dbReference type="ARBA" id="ARBA00022989"/>
    </source>
</evidence>
<feature type="transmembrane region" description="Helical" evidence="9">
    <location>
        <begin position="94"/>
        <end position="115"/>
    </location>
</feature>
<dbReference type="Gene3D" id="3.40.50.300">
    <property type="entry name" value="P-loop containing nucleotide triphosphate hydrolases"/>
    <property type="match status" value="2"/>
</dbReference>
<evidence type="ECO:0000256" key="5">
    <source>
        <dbReference type="ARBA" id="ARBA00022741"/>
    </source>
</evidence>
<feature type="transmembrane region" description="Helical" evidence="9">
    <location>
        <begin position="240"/>
        <end position="259"/>
    </location>
</feature>
<dbReference type="FunFam" id="3.40.50.300:FF:000630">
    <property type="entry name" value="ATP-binding cassette (ABC) transporter, putative"/>
    <property type="match status" value="1"/>
</dbReference>
<feature type="domain" description="ABC transporter" evidence="10">
    <location>
        <begin position="1018"/>
        <end position="1263"/>
    </location>
</feature>
<keyword evidence="4" id="KW-0677">Repeat</keyword>
<dbReference type="Pfam" id="PF00664">
    <property type="entry name" value="ABC_membrane"/>
    <property type="match status" value="2"/>
</dbReference>
<keyword evidence="6" id="KW-0067">ATP-binding</keyword>
<dbReference type="SMART" id="SM00382">
    <property type="entry name" value="AAA"/>
    <property type="match status" value="2"/>
</dbReference>
<reference evidence="12" key="1">
    <citation type="submission" date="2020-05" db="EMBL/GenBank/DDBJ databases">
        <title>Phylogenomic resolution of chytrid fungi.</title>
        <authorList>
            <person name="Stajich J.E."/>
            <person name="Amses K."/>
            <person name="Simmons R."/>
            <person name="Seto K."/>
            <person name="Myers J."/>
            <person name="Bonds A."/>
            <person name="Quandt C.A."/>
            <person name="Barry K."/>
            <person name="Liu P."/>
            <person name="Grigoriev I."/>
            <person name="Longcore J.E."/>
            <person name="James T.Y."/>
        </authorList>
    </citation>
    <scope>NUCLEOTIDE SEQUENCE</scope>
    <source>
        <strain evidence="12">JEL0379</strain>
    </source>
</reference>
<sequence>MSHSIYTPLPQDEHHDATALKRSILSDICLSWVGPFLKKGYANPLDASDLGKMPLSQQATHIASHGVHDLWTKRSANGDQTDPIRLHKWLFKLFGIRLIAMALLRTVVISISLALPFYFLPQVLQCLNPRPDGPTLLVSSAPALAGILCLMQVLQASLSNRLQLLALDMTVEVTATLADALYEKSLRLAPGGDFPPAKILTITSSDVSKLAMFLTTMVGLITAPAHIIVCSFLLSKLLGHVVWVPICLFLLFIGLQTPIGRGYGTAIWGYLEAMDARVQVVRELLYAIKMVKYRDNQARYIKYFCAVLFALTSAKHLQEVIIPVATFVVFASFGGSMSGSTPFAILGLFGTLNTPFTEIAEVATNLSPARVSLVRIEKVLNSPEISPAATPRRLPVDPSAPAVHLHNASFAYDPTSTAGFILQDLDLQIPAGSLTAVVGAVGAGKSSLLAALAGSGELSLTKGSASVAGSIAYCAQEPWILAGTIRENVHLKGEPSGDDAHLSQVITDCQLDYDVAMFSHGLDTYIGEKGVTLSGGQKARVALARAVYCSTDLIILDDPFQALDAKTNARIFDDLICGPALEQKTVVLATHQLHLLPRVDRIVVLEAGRVVQHGTFAELMQDGDGALASMLCDYKFDNEAELRRDQTKEKDVGCGNVAGDATQPMKSAPAPAAAAQTATEEERAKGAITVKTIWSYMRNAGGPVFVGIVVFCSILLAVSTTTSLLFVSWWASDAFSWPASRYVLSYGAVGAFSACTSLLLVGVIAAGSVRAACAFHDDAVHGLMRAPLAFFERQPIGRILSRLTVDVKDVDANFPLTFIDLFAAGCELLAALAVIASSSPTALLLFAALAVVYGVLFAYYQRSFRELKRLQSTMKSPLTAHIAETLANLPSIRAYGVQECFARICQEKIDDANLAVLYYNATRLWFLLRLSTLSASVVFAVVALAPLSKNSTTIGISVTAAITLSNVLINFFISLGRCEAMFSAVERLNHYSHELPSEAAYTFPNDPSPAVWPSAGAISINNLSLRYEVAQEGQLALNSLSLAIRGGEKIGICGRTGSGKSTLLSAFFRLMEPHAGGISIDGVDISTLGLQALRSAITMVAQDPTLFSGTVRSNLILRADAAHNSHATATDDTAIWAALDRVGLRKHVESLPAQLDAEIVEGGSNWSAGQRQLLCLARAVLSSSRIVVLDEASSSLDAASDAIIQRFVANDIPDTTVISVAHRLNSICGFDRVLVLDSGKIVEFGTPWELLGREQASDAGFAALVRATGPANEAMIHSSAKDAYDRKRA</sequence>
<feature type="transmembrane region" description="Helical" evidence="9">
    <location>
        <begin position="743"/>
        <end position="766"/>
    </location>
</feature>
<feature type="domain" description="ABC transmembrane type-1" evidence="11">
    <location>
        <begin position="106"/>
        <end position="308"/>
    </location>
</feature>
<dbReference type="GO" id="GO:0016887">
    <property type="term" value="F:ATP hydrolysis activity"/>
    <property type="evidence" value="ECO:0007669"/>
    <property type="project" value="InterPro"/>
</dbReference>
<dbReference type="Proteomes" id="UP001212152">
    <property type="component" value="Unassembled WGS sequence"/>
</dbReference>
<keyword evidence="3 9" id="KW-0812">Transmembrane</keyword>
<evidence type="ECO:0000256" key="3">
    <source>
        <dbReference type="ARBA" id="ARBA00022692"/>
    </source>
</evidence>
<dbReference type="FunFam" id="1.20.1560.10:FF:000013">
    <property type="entry name" value="ABC transporter C family member 2"/>
    <property type="match status" value="1"/>
</dbReference>
<dbReference type="GO" id="GO:0140359">
    <property type="term" value="F:ABC-type transporter activity"/>
    <property type="evidence" value="ECO:0007669"/>
    <property type="project" value="InterPro"/>
</dbReference>
<dbReference type="EMBL" id="JADGJQ010000064">
    <property type="protein sequence ID" value="KAJ3174512.1"/>
    <property type="molecule type" value="Genomic_DNA"/>
</dbReference>
<accession>A0AAD5TJW4</accession>
<feature type="transmembrane region" description="Helical" evidence="9">
    <location>
        <begin position="210"/>
        <end position="234"/>
    </location>
</feature>
<dbReference type="InterPro" id="IPR027417">
    <property type="entry name" value="P-loop_NTPase"/>
</dbReference>
<evidence type="ECO:0000256" key="1">
    <source>
        <dbReference type="ARBA" id="ARBA00004128"/>
    </source>
</evidence>
<dbReference type="CDD" id="cd18580">
    <property type="entry name" value="ABC_6TM_ABCC_D2"/>
    <property type="match status" value="1"/>
</dbReference>
<dbReference type="CDD" id="cd03244">
    <property type="entry name" value="ABCC_MRP_domain2"/>
    <property type="match status" value="1"/>
</dbReference>
<comment type="subcellular location">
    <subcellularLocation>
        <location evidence="1">Vacuole membrane</location>
        <topology evidence="1">Multi-pass membrane protein</topology>
    </subcellularLocation>
</comment>
<dbReference type="InterPro" id="IPR050173">
    <property type="entry name" value="ABC_transporter_C-like"/>
</dbReference>
<dbReference type="PROSITE" id="PS50929">
    <property type="entry name" value="ABC_TM1F"/>
    <property type="match status" value="2"/>
</dbReference>
<dbReference type="PROSITE" id="PS00211">
    <property type="entry name" value="ABC_TRANSPORTER_1"/>
    <property type="match status" value="1"/>
</dbReference>
<dbReference type="InterPro" id="IPR003439">
    <property type="entry name" value="ABC_transporter-like_ATP-bd"/>
</dbReference>
<evidence type="ECO:0000256" key="6">
    <source>
        <dbReference type="ARBA" id="ARBA00022840"/>
    </source>
</evidence>
<dbReference type="PROSITE" id="PS50893">
    <property type="entry name" value="ABC_TRANSPORTER_2"/>
    <property type="match status" value="2"/>
</dbReference>
<feature type="transmembrane region" description="Helical" evidence="9">
    <location>
        <begin position="704"/>
        <end position="731"/>
    </location>
</feature>
<dbReference type="InterPro" id="IPR036640">
    <property type="entry name" value="ABC1_TM_sf"/>
</dbReference>
<dbReference type="InterPro" id="IPR003593">
    <property type="entry name" value="AAA+_ATPase"/>
</dbReference>
<dbReference type="PANTHER" id="PTHR24223">
    <property type="entry name" value="ATP-BINDING CASSETTE SUB-FAMILY C"/>
    <property type="match status" value="1"/>
</dbReference>
<dbReference type="Gene3D" id="1.20.1560.10">
    <property type="entry name" value="ABC transporter type 1, transmembrane domain"/>
    <property type="match status" value="2"/>
</dbReference>
<dbReference type="FunFam" id="3.40.50.300:FF:000997">
    <property type="entry name" value="Multidrug resistance-associated protein 1"/>
    <property type="match status" value="1"/>
</dbReference>
<gene>
    <name evidence="12" type="ORF">HDU87_007103</name>
</gene>
<evidence type="ECO:0000259" key="10">
    <source>
        <dbReference type="PROSITE" id="PS50893"/>
    </source>
</evidence>
<evidence type="ECO:0000256" key="9">
    <source>
        <dbReference type="SAM" id="Phobius"/>
    </source>
</evidence>
<comment type="caution">
    <text evidence="12">The sequence shown here is derived from an EMBL/GenBank/DDBJ whole genome shotgun (WGS) entry which is preliminary data.</text>
</comment>
<feature type="transmembrane region" description="Helical" evidence="9">
    <location>
        <begin position="926"/>
        <end position="947"/>
    </location>
</feature>
<keyword evidence="5" id="KW-0547">Nucleotide-binding</keyword>
<feature type="transmembrane region" description="Helical" evidence="9">
    <location>
        <begin position="135"/>
        <end position="154"/>
    </location>
</feature>
<feature type="domain" description="ABC transporter" evidence="10">
    <location>
        <begin position="403"/>
        <end position="632"/>
    </location>
</feature>
<dbReference type="PANTHER" id="PTHR24223:SF443">
    <property type="entry name" value="MULTIDRUG-RESISTANCE LIKE PROTEIN 1, ISOFORM I"/>
    <property type="match status" value="1"/>
</dbReference>
<keyword evidence="8 9" id="KW-0472">Membrane</keyword>
<organism evidence="12 13">
    <name type="scientific">Geranomyces variabilis</name>
    <dbReference type="NCBI Taxonomy" id="109894"/>
    <lineage>
        <taxon>Eukaryota</taxon>
        <taxon>Fungi</taxon>
        <taxon>Fungi incertae sedis</taxon>
        <taxon>Chytridiomycota</taxon>
        <taxon>Chytridiomycota incertae sedis</taxon>
        <taxon>Chytridiomycetes</taxon>
        <taxon>Spizellomycetales</taxon>
        <taxon>Powellomycetaceae</taxon>
        <taxon>Geranomyces</taxon>
    </lineage>
</organism>
<evidence type="ECO:0000313" key="13">
    <source>
        <dbReference type="Proteomes" id="UP001212152"/>
    </source>
</evidence>
<keyword evidence="2" id="KW-0813">Transport</keyword>
<feature type="transmembrane region" description="Helical" evidence="9">
    <location>
        <begin position="953"/>
        <end position="973"/>
    </location>
</feature>
<dbReference type="InterPro" id="IPR044726">
    <property type="entry name" value="ABCC_6TM_D2"/>
</dbReference>
<evidence type="ECO:0000256" key="4">
    <source>
        <dbReference type="ARBA" id="ARBA00022737"/>
    </source>
</evidence>
<evidence type="ECO:0000256" key="8">
    <source>
        <dbReference type="ARBA" id="ARBA00023136"/>
    </source>
</evidence>
<keyword evidence="13" id="KW-1185">Reference proteome</keyword>